<dbReference type="AlphaFoldDB" id="A0A7S1HT30"/>
<reference evidence="2" key="1">
    <citation type="submission" date="2021-01" db="EMBL/GenBank/DDBJ databases">
        <authorList>
            <person name="Corre E."/>
            <person name="Pelletier E."/>
            <person name="Niang G."/>
            <person name="Scheremetjew M."/>
            <person name="Finn R."/>
            <person name="Kale V."/>
            <person name="Holt S."/>
            <person name="Cochrane G."/>
            <person name="Meng A."/>
            <person name="Brown T."/>
            <person name="Cohen L."/>
        </authorList>
    </citation>
    <scope>NUCLEOTIDE SEQUENCE</scope>
    <source>
        <strain evidence="2">NIES-381</strain>
    </source>
</reference>
<gene>
    <name evidence="2" type="ORF">EGYM00392_LOCUS1315</name>
</gene>
<feature type="compositionally biased region" description="Basic and acidic residues" evidence="1">
    <location>
        <begin position="48"/>
        <end position="65"/>
    </location>
</feature>
<sequence length="105" mass="12017">MDCSRDQVVFYLLHRLRATSRDQVVLQRLQRLDGTRKITLKNTLKTQKNTEKTLSRGGKQKETKKTGKNQKKYLFVTLQGTFQGNYIFLERVSGGGPSTPTAQKL</sequence>
<dbReference type="EMBL" id="HBGA01003977">
    <property type="protein sequence ID" value="CAD8990273.1"/>
    <property type="molecule type" value="Transcribed_RNA"/>
</dbReference>
<name>A0A7S1HT30_9EUGL</name>
<evidence type="ECO:0000313" key="2">
    <source>
        <dbReference type="EMBL" id="CAD8990273.1"/>
    </source>
</evidence>
<proteinExistence type="predicted"/>
<protein>
    <submittedName>
        <fullName evidence="2">Uncharacterized protein</fullName>
    </submittedName>
</protein>
<evidence type="ECO:0000256" key="1">
    <source>
        <dbReference type="SAM" id="MobiDB-lite"/>
    </source>
</evidence>
<accession>A0A7S1HT30</accession>
<feature type="region of interest" description="Disordered" evidence="1">
    <location>
        <begin position="46"/>
        <end position="67"/>
    </location>
</feature>
<organism evidence="2">
    <name type="scientific">Eutreptiella gymnastica</name>
    <dbReference type="NCBI Taxonomy" id="73025"/>
    <lineage>
        <taxon>Eukaryota</taxon>
        <taxon>Discoba</taxon>
        <taxon>Euglenozoa</taxon>
        <taxon>Euglenida</taxon>
        <taxon>Spirocuta</taxon>
        <taxon>Euglenophyceae</taxon>
        <taxon>Eutreptiales</taxon>
        <taxon>Eutreptiaceae</taxon>
        <taxon>Eutreptiella</taxon>
    </lineage>
</organism>